<evidence type="ECO:0000256" key="3">
    <source>
        <dbReference type="ARBA" id="ARBA00022989"/>
    </source>
</evidence>
<feature type="signal peptide" evidence="7">
    <location>
        <begin position="1"/>
        <end position="27"/>
    </location>
</feature>
<dbReference type="AlphaFoldDB" id="A0A167DXB7"/>
<name>A0A167DXB7_COLIC</name>
<evidence type="ECO:0000256" key="6">
    <source>
        <dbReference type="SAM" id="Phobius"/>
    </source>
</evidence>
<comment type="similarity">
    <text evidence="5">Belongs to the SAT4 family.</text>
</comment>
<evidence type="ECO:0000313" key="10">
    <source>
        <dbReference type="Proteomes" id="UP000076584"/>
    </source>
</evidence>
<gene>
    <name evidence="9" type="ORF">CI238_03555</name>
</gene>
<dbReference type="Pfam" id="PF20684">
    <property type="entry name" value="Fung_rhodopsin"/>
    <property type="match status" value="1"/>
</dbReference>
<dbReference type="PANTHER" id="PTHR33048:SF55">
    <property type="entry name" value="INTEGRAL MEMBRANE PROTEIN"/>
    <property type="match status" value="1"/>
</dbReference>
<feature type="chain" id="PRO_5007885439" evidence="7">
    <location>
        <begin position="28"/>
        <end position="403"/>
    </location>
</feature>
<evidence type="ECO:0000256" key="2">
    <source>
        <dbReference type="ARBA" id="ARBA00022692"/>
    </source>
</evidence>
<proteinExistence type="inferred from homology"/>
<dbReference type="GO" id="GO:0016020">
    <property type="term" value="C:membrane"/>
    <property type="evidence" value="ECO:0007669"/>
    <property type="project" value="UniProtKB-SubCell"/>
</dbReference>
<feature type="transmembrane region" description="Helical" evidence="6">
    <location>
        <begin position="228"/>
        <end position="247"/>
    </location>
</feature>
<feature type="transmembrane region" description="Helical" evidence="6">
    <location>
        <begin position="71"/>
        <end position="96"/>
    </location>
</feature>
<evidence type="ECO:0000256" key="4">
    <source>
        <dbReference type="ARBA" id="ARBA00023136"/>
    </source>
</evidence>
<protein>
    <submittedName>
        <fullName evidence="9">Integral membrane protein</fullName>
    </submittedName>
</protein>
<reference evidence="9 10" key="1">
    <citation type="submission" date="2015-06" db="EMBL/GenBank/DDBJ databases">
        <title>Survival trade-offs in plant roots during colonization by closely related pathogenic and mutualistic fungi.</title>
        <authorList>
            <person name="Hacquard S."/>
            <person name="Kracher B."/>
            <person name="Hiruma K."/>
            <person name="Weinman A."/>
            <person name="Muench P."/>
            <person name="Garrido Oter R."/>
            <person name="Ver Loren van Themaat E."/>
            <person name="Dallerey J.-F."/>
            <person name="Damm U."/>
            <person name="Henrissat B."/>
            <person name="Lespinet O."/>
            <person name="Thon M."/>
            <person name="Kemen E."/>
            <person name="McHardy A.C."/>
            <person name="Schulze-Lefert P."/>
            <person name="O'Connell R.J."/>
        </authorList>
    </citation>
    <scope>NUCLEOTIDE SEQUENCE [LARGE SCALE GENOMIC DNA]</scope>
    <source>
        <strain evidence="9 10">MAFF 238704</strain>
    </source>
</reference>
<evidence type="ECO:0000256" key="7">
    <source>
        <dbReference type="SAM" id="SignalP"/>
    </source>
</evidence>
<feature type="transmembrane region" description="Helical" evidence="6">
    <location>
        <begin position="116"/>
        <end position="137"/>
    </location>
</feature>
<comment type="subcellular location">
    <subcellularLocation>
        <location evidence="1">Membrane</location>
        <topology evidence="1">Multi-pass membrane protein</topology>
    </subcellularLocation>
</comment>
<dbReference type="Proteomes" id="UP000076584">
    <property type="component" value="Unassembled WGS sequence"/>
</dbReference>
<dbReference type="InterPro" id="IPR052337">
    <property type="entry name" value="SAT4-like"/>
</dbReference>
<sequence length="403" mass="45407">LRCTNLVRLPASIVCAFLITLFTMAEGNIPGESNALMVQVPAIVFFVLTPMFVGIRFWSRIKMRSGLGWDDWTILFSFFCCLTVSILMMISCEYGFGQHIRNLSKSNRLTTLKLFYVAQIFYKITINLTKASILLLYLRIFVQRYFRILCYILLSIILAYMVATSASSIWQCTPIPRAWDKSIPGTCISLTMNWYANAGFSIATDILIMALPQHVLWKSKLPINQKRALMVVFALGLFVTITSVLRMTTLDFSTTSPDTTFDIASTLWTLIEDNVAIICACLPMCRLPLTYIFPSYFASKQGSSAGSYNIGSAPRTNSSAFIHAGTSRNDWHPYQGREEKNGIHLTSVQARTKVGDDTSEEYILPVDTEARHVRTPSEDAEDRKAIRKTTAFHMTYDQGEVKA</sequence>
<evidence type="ECO:0000313" key="9">
    <source>
        <dbReference type="EMBL" id="KZL84454.1"/>
    </source>
</evidence>
<evidence type="ECO:0000256" key="1">
    <source>
        <dbReference type="ARBA" id="ARBA00004141"/>
    </source>
</evidence>
<dbReference type="EMBL" id="LFIW01000874">
    <property type="protein sequence ID" value="KZL84454.1"/>
    <property type="molecule type" value="Genomic_DNA"/>
</dbReference>
<evidence type="ECO:0000256" key="5">
    <source>
        <dbReference type="ARBA" id="ARBA00038359"/>
    </source>
</evidence>
<keyword evidence="4 6" id="KW-0472">Membrane</keyword>
<feature type="transmembrane region" description="Helical" evidence="6">
    <location>
        <begin position="194"/>
        <end position="216"/>
    </location>
</feature>
<keyword evidence="3 6" id="KW-1133">Transmembrane helix</keyword>
<keyword evidence="10" id="KW-1185">Reference proteome</keyword>
<feature type="transmembrane region" description="Helical" evidence="6">
    <location>
        <begin position="149"/>
        <end position="170"/>
    </location>
</feature>
<accession>A0A167DXB7</accession>
<keyword evidence="2 6" id="KW-0812">Transmembrane</keyword>
<feature type="domain" description="Rhodopsin" evidence="8">
    <location>
        <begin position="55"/>
        <end position="289"/>
    </location>
</feature>
<feature type="transmembrane region" description="Helical" evidence="6">
    <location>
        <begin position="37"/>
        <end position="59"/>
    </location>
</feature>
<organism evidence="9 10">
    <name type="scientific">Colletotrichum incanum</name>
    <name type="common">Soybean anthracnose fungus</name>
    <dbReference type="NCBI Taxonomy" id="1573173"/>
    <lineage>
        <taxon>Eukaryota</taxon>
        <taxon>Fungi</taxon>
        <taxon>Dikarya</taxon>
        <taxon>Ascomycota</taxon>
        <taxon>Pezizomycotina</taxon>
        <taxon>Sordariomycetes</taxon>
        <taxon>Hypocreomycetidae</taxon>
        <taxon>Glomerellales</taxon>
        <taxon>Glomerellaceae</taxon>
        <taxon>Colletotrichum</taxon>
        <taxon>Colletotrichum spaethianum species complex</taxon>
    </lineage>
</organism>
<comment type="caution">
    <text evidence="9">The sequence shown here is derived from an EMBL/GenBank/DDBJ whole genome shotgun (WGS) entry which is preliminary data.</text>
</comment>
<dbReference type="InterPro" id="IPR049326">
    <property type="entry name" value="Rhodopsin_dom_fungi"/>
</dbReference>
<keyword evidence="7" id="KW-0732">Signal</keyword>
<evidence type="ECO:0000259" key="8">
    <source>
        <dbReference type="Pfam" id="PF20684"/>
    </source>
</evidence>
<feature type="non-terminal residue" evidence="9">
    <location>
        <position position="1"/>
    </location>
</feature>
<dbReference type="PANTHER" id="PTHR33048">
    <property type="entry name" value="PTH11-LIKE INTEGRAL MEMBRANE PROTEIN (AFU_ORTHOLOGUE AFUA_5G11245)"/>
    <property type="match status" value="1"/>
</dbReference>